<accession>A0A165V095</accession>
<dbReference type="GO" id="GO:0000981">
    <property type="term" value="F:DNA-binding transcription factor activity, RNA polymerase II-specific"/>
    <property type="evidence" value="ECO:0007669"/>
    <property type="project" value="InterPro"/>
</dbReference>
<dbReference type="STRING" id="1314782.A0A165V095"/>
<dbReference type="OrthoDB" id="2269373at2759"/>
<keyword evidence="3" id="KW-1185">Reference proteome</keyword>
<dbReference type="Gene3D" id="4.10.240.10">
    <property type="entry name" value="Zn(2)-C6 fungal-type DNA-binding domain"/>
    <property type="match status" value="1"/>
</dbReference>
<organism evidence="2 3">
    <name type="scientific">Neolentinus lepideus HHB14362 ss-1</name>
    <dbReference type="NCBI Taxonomy" id="1314782"/>
    <lineage>
        <taxon>Eukaryota</taxon>
        <taxon>Fungi</taxon>
        <taxon>Dikarya</taxon>
        <taxon>Basidiomycota</taxon>
        <taxon>Agaricomycotina</taxon>
        <taxon>Agaricomycetes</taxon>
        <taxon>Gloeophyllales</taxon>
        <taxon>Gloeophyllaceae</taxon>
        <taxon>Neolentinus</taxon>
    </lineage>
</organism>
<evidence type="ECO:0000256" key="1">
    <source>
        <dbReference type="SAM" id="MobiDB-lite"/>
    </source>
</evidence>
<feature type="compositionally biased region" description="Polar residues" evidence="1">
    <location>
        <begin position="1"/>
        <end position="28"/>
    </location>
</feature>
<proteinExistence type="predicted"/>
<sequence length="431" mass="47622">MSALAESTPQSPYQSEETVSPTHATAESTKSKKRSATEVSARKPEDDHRKRRRNRTTQSCVNCHTSKRMCDRKRPCGRCMSDNQDDKSRLQKRVAELEGVIRELKNKPHPRWVKPGDGPEKWHSQARLPDSSDKDSVDAGSQVHTPSTFSSIELWVDNQEPYLLGEDGNVLLQAPLGSSSSHMQATQQHIDSYQTQDANGSSPFACLSCFDTPSTFDAQSPVVTTPREEPFQPQVTIAVPKDQPPSDGQRASILQETYLPPAGMDGNLFDVLLNSMLQPDVCKEIRSCDAWSYSSQDTHRTAGHCGCMTDPMSYSVVLELTLHLRKAANSLGCSGRHDSSSKCLLYHLMTELDAYVATTLDNTFPPVTDSYSNAAFPQNRMGASNTSTSTTMHPHQSTHPVANRTLTSASPSSFVTVPSWDESFILWDSPR</sequence>
<dbReference type="GO" id="GO:0008270">
    <property type="term" value="F:zinc ion binding"/>
    <property type="evidence" value="ECO:0007669"/>
    <property type="project" value="InterPro"/>
</dbReference>
<evidence type="ECO:0000313" key="2">
    <source>
        <dbReference type="EMBL" id="KZT28960.1"/>
    </source>
</evidence>
<feature type="region of interest" description="Disordered" evidence="1">
    <location>
        <begin position="1"/>
        <end position="93"/>
    </location>
</feature>
<dbReference type="Proteomes" id="UP000076761">
    <property type="component" value="Unassembled WGS sequence"/>
</dbReference>
<dbReference type="InterPro" id="IPR001138">
    <property type="entry name" value="Zn2Cys6_DnaBD"/>
</dbReference>
<feature type="region of interest" description="Disordered" evidence="1">
    <location>
        <begin position="106"/>
        <end position="144"/>
    </location>
</feature>
<evidence type="ECO:0008006" key="4">
    <source>
        <dbReference type="Google" id="ProtNLM"/>
    </source>
</evidence>
<reference evidence="2 3" key="1">
    <citation type="journal article" date="2016" name="Mol. Biol. Evol.">
        <title>Comparative Genomics of Early-Diverging Mushroom-Forming Fungi Provides Insights into the Origins of Lignocellulose Decay Capabilities.</title>
        <authorList>
            <person name="Nagy L.G."/>
            <person name="Riley R."/>
            <person name="Tritt A."/>
            <person name="Adam C."/>
            <person name="Daum C."/>
            <person name="Floudas D."/>
            <person name="Sun H."/>
            <person name="Yadav J.S."/>
            <person name="Pangilinan J."/>
            <person name="Larsson K.H."/>
            <person name="Matsuura K."/>
            <person name="Barry K."/>
            <person name="Labutti K."/>
            <person name="Kuo R."/>
            <person name="Ohm R.A."/>
            <person name="Bhattacharya S.S."/>
            <person name="Shirouzu T."/>
            <person name="Yoshinaga Y."/>
            <person name="Martin F.M."/>
            <person name="Grigoriev I.V."/>
            <person name="Hibbett D.S."/>
        </authorList>
    </citation>
    <scope>NUCLEOTIDE SEQUENCE [LARGE SCALE GENOMIC DNA]</scope>
    <source>
        <strain evidence="2 3">HHB14362 ss-1</strain>
    </source>
</reference>
<dbReference type="AlphaFoldDB" id="A0A165V095"/>
<evidence type="ECO:0000313" key="3">
    <source>
        <dbReference type="Proteomes" id="UP000076761"/>
    </source>
</evidence>
<gene>
    <name evidence="2" type="ORF">NEOLEDRAFT_686425</name>
</gene>
<dbReference type="InParanoid" id="A0A165V095"/>
<feature type="compositionally biased region" description="Basic and acidic residues" evidence="1">
    <location>
        <begin position="84"/>
        <end position="93"/>
    </location>
</feature>
<dbReference type="CDD" id="cd00067">
    <property type="entry name" value="GAL4"/>
    <property type="match status" value="1"/>
</dbReference>
<dbReference type="SUPFAM" id="SSF57701">
    <property type="entry name" value="Zn2/Cys6 DNA-binding domain"/>
    <property type="match status" value="1"/>
</dbReference>
<feature type="region of interest" description="Disordered" evidence="1">
    <location>
        <begin position="375"/>
        <end position="399"/>
    </location>
</feature>
<name>A0A165V095_9AGAM</name>
<dbReference type="InterPro" id="IPR036864">
    <property type="entry name" value="Zn2-C6_fun-type_DNA-bd_sf"/>
</dbReference>
<protein>
    <recommendedName>
        <fullName evidence="4">Zn(2)-C6 fungal-type domain-containing protein</fullName>
    </recommendedName>
</protein>
<dbReference type="EMBL" id="KV425555">
    <property type="protein sequence ID" value="KZT28960.1"/>
    <property type="molecule type" value="Genomic_DNA"/>
</dbReference>